<dbReference type="PANTHER" id="PTHR12835:SF5">
    <property type="entry name" value="BIOTIN--PROTEIN LIGASE"/>
    <property type="match status" value="1"/>
</dbReference>
<evidence type="ECO:0000313" key="2">
    <source>
        <dbReference type="EMBL" id="VFU44823.1"/>
    </source>
</evidence>
<proteinExistence type="predicted"/>
<dbReference type="SUPFAM" id="SSF55681">
    <property type="entry name" value="Class II aaRS and biotin synthetases"/>
    <property type="match status" value="1"/>
</dbReference>
<dbReference type="InterPro" id="IPR004143">
    <property type="entry name" value="BPL_LPL_catalytic"/>
</dbReference>
<accession>A0A6N2LV39</accession>
<name>A0A6N2LV39_SALVM</name>
<sequence length="295" mass="33598">MNNNTLKLPDNVEISALLHSEILDTSQQNEESLSLSRFMDSLQLIYPVDYSFDLRYCFQLMNFNFGEFPIVTVCIADVQYEGLGRSKNVRESPAGCLVFSFTIQMEDGQVVPLLQYVVSLAVTGAVQDPCDQNLEAFSAPQHTDQRSSVSVLLQMFLLLLFANGIGLNVDNDKKETCSDAVLRELSGIGISLFQRLTLFIPFGCLQLMSVTASRVIIQEKNENQVVERMWSPFRFPSTFHQRQKSCLNGCVAEDVLCNCISYFHGRDFSSRPMITHHWRFLVCQCSLKLRRRYDL</sequence>
<dbReference type="Pfam" id="PF03099">
    <property type="entry name" value="BPL_LplA_LipB"/>
    <property type="match status" value="1"/>
</dbReference>
<dbReference type="PANTHER" id="PTHR12835">
    <property type="entry name" value="BIOTIN PROTEIN LIGASE"/>
    <property type="match status" value="1"/>
</dbReference>
<dbReference type="EMBL" id="CAADRP010001608">
    <property type="protein sequence ID" value="VFU44823.1"/>
    <property type="molecule type" value="Genomic_DNA"/>
</dbReference>
<protein>
    <recommendedName>
        <fullName evidence="1">BPL/LPL catalytic domain-containing protein</fullName>
    </recommendedName>
</protein>
<dbReference type="AlphaFoldDB" id="A0A6N2LV39"/>
<organism evidence="2">
    <name type="scientific">Salix viminalis</name>
    <name type="common">Common osier</name>
    <name type="synonym">Basket willow</name>
    <dbReference type="NCBI Taxonomy" id="40686"/>
    <lineage>
        <taxon>Eukaryota</taxon>
        <taxon>Viridiplantae</taxon>
        <taxon>Streptophyta</taxon>
        <taxon>Embryophyta</taxon>
        <taxon>Tracheophyta</taxon>
        <taxon>Spermatophyta</taxon>
        <taxon>Magnoliopsida</taxon>
        <taxon>eudicotyledons</taxon>
        <taxon>Gunneridae</taxon>
        <taxon>Pentapetalae</taxon>
        <taxon>rosids</taxon>
        <taxon>fabids</taxon>
        <taxon>Malpighiales</taxon>
        <taxon>Salicaceae</taxon>
        <taxon>Saliceae</taxon>
        <taxon>Salix</taxon>
    </lineage>
</organism>
<dbReference type="GO" id="GO:0004077">
    <property type="term" value="F:biotin--[biotin carboxyl-carrier protein] ligase activity"/>
    <property type="evidence" value="ECO:0007669"/>
    <property type="project" value="TreeGrafter"/>
</dbReference>
<gene>
    <name evidence="2" type="ORF">SVIM_LOCUS277375</name>
</gene>
<evidence type="ECO:0000259" key="1">
    <source>
        <dbReference type="Pfam" id="PF03099"/>
    </source>
</evidence>
<dbReference type="Gene3D" id="3.30.930.10">
    <property type="entry name" value="Bira Bifunctional Protein, Domain 2"/>
    <property type="match status" value="1"/>
</dbReference>
<dbReference type="InterPro" id="IPR045864">
    <property type="entry name" value="aa-tRNA-synth_II/BPL/LPL"/>
</dbReference>
<dbReference type="GO" id="GO:0005737">
    <property type="term" value="C:cytoplasm"/>
    <property type="evidence" value="ECO:0007669"/>
    <property type="project" value="TreeGrafter"/>
</dbReference>
<feature type="domain" description="BPL/LPL catalytic" evidence="1">
    <location>
        <begin position="63"/>
        <end position="133"/>
    </location>
</feature>
<reference evidence="2" key="1">
    <citation type="submission" date="2019-03" db="EMBL/GenBank/DDBJ databases">
        <authorList>
            <person name="Mank J."/>
            <person name="Almeida P."/>
        </authorList>
    </citation>
    <scope>NUCLEOTIDE SEQUENCE</scope>
    <source>
        <strain evidence="2">78183</strain>
    </source>
</reference>